<dbReference type="KEGG" id="pspc:Strain318_000205"/>
<accession>A0AA49JXP3</accession>
<feature type="transmembrane region" description="Helical" evidence="7">
    <location>
        <begin position="130"/>
        <end position="150"/>
    </location>
</feature>
<proteinExistence type="inferred from homology"/>
<organism evidence="10 11">
    <name type="scientific">Pseudogemmatithrix spongiicola</name>
    <dbReference type="NCBI Taxonomy" id="3062599"/>
    <lineage>
        <taxon>Bacteria</taxon>
        <taxon>Pseudomonadati</taxon>
        <taxon>Gemmatimonadota</taxon>
        <taxon>Gemmatimonadia</taxon>
        <taxon>Gemmatimonadales</taxon>
        <taxon>Gemmatimonadaceae</taxon>
        <taxon>Pseudogemmatithrix</taxon>
    </lineage>
</organism>
<protein>
    <recommendedName>
        <fullName evidence="7">Protein-methionine-sulfoxide reductase heme-binding subunit MsrQ</fullName>
    </recommendedName>
    <alternativeName>
        <fullName evidence="7">Flavocytochrome MsrQ</fullName>
    </alternativeName>
</protein>
<dbReference type="InterPro" id="IPR022837">
    <property type="entry name" value="MsrQ-like"/>
</dbReference>
<comment type="function">
    <text evidence="7">Part of the MsrPQ system that repairs oxidized cell envelope proteins containing methionine sulfoxide residues (Met-O), using respiratory chain electrons. Thus protects these proteins from oxidative-stress damage caused by reactive species of oxygen and chlorine. MsrPQ is essential for the maintenance of envelope integrity under bleach stress, rescuing a wide series of structurally unrelated cell envelope proteins from methionine oxidation. MsrQ provides electrons for reduction to the reductase catalytic subunit MsrP, using the quinone pool of the respiratory chain.</text>
</comment>
<comment type="subcellular location">
    <subcellularLocation>
        <location evidence="7">Cell membrane</location>
        <topology evidence="7">Multi-pass membrane protein</topology>
    </subcellularLocation>
    <subcellularLocation>
        <location evidence="1">Membrane</location>
        <topology evidence="1">Multi-pass membrane protein</topology>
    </subcellularLocation>
</comment>
<dbReference type="RefSeq" id="WP_367886682.1">
    <property type="nucleotide sequence ID" value="NZ_CP130612.1"/>
</dbReference>
<dbReference type="GO" id="GO:0046872">
    <property type="term" value="F:metal ion binding"/>
    <property type="evidence" value="ECO:0007669"/>
    <property type="project" value="UniProtKB-KW"/>
</dbReference>
<keyword evidence="2 7" id="KW-0813">Transport</keyword>
<evidence type="ECO:0000256" key="3">
    <source>
        <dbReference type="ARBA" id="ARBA00022692"/>
    </source>
</evidence>
<comment type="similarity">
    <text evidence="7">Belongs to the MsrQ family.</text>
</comment>
<dbReference type="PANTHER" id="PTHR36964">
    <property type="entry name" value="PROTEIN-METHIONINE-SULFOXIDE REDUCTASE HEME-BINDING SUBUNIT MSRQ"/>
    <property type="match status" value="1"/>
</dbReference>
<dbReference type="Pfam" id="PF01794">
    <property type="entry name" value="Ferric_reduct"/>
    <property type="match status" value="1"/>
</dbReference>
<dbReference type="GO" id="GO:0020037">
    <property type="term" value="F:heme binding"/>
    <property type="evidence" value="ECO:0007669"/>
    <property type="project" value="UniProtKB-UniRule"/>
</dbReference>
<dbReference type="GO" id="GO:0010181">
    <property type="term" value="F:FMN binding"/>
    <property type="evidence" value="ECO:0007669"/>
    <property type="project" value="UniProtKB-UniRule"/>
</dbReference>
<comment type="subunit">
    <text evidence="7">Heterodimer of a catalytic subunit (MsrP) and a heme-binding subunit (MsrQ).</text>
</comment>
<evidence type="ECO:0000256" key="2">
    <source>
        <dbReference type="ARBA" id="ARBA00022448"/>
    </source>
</evidence>
<evidence type="ECO:0000256" key="7">
    <source>
        <dbReference type="HAMAP-Rule" id="MF_01207"/>
    </source>
</evidence>
<evidence type="ECO:0000256" key="1">
    <source>
        <dbReference type="ARBA" id="ARBA00004141"/>
    </source>
</evidence>
<keyword evidence="7" id="KW-1003">Cell membrane</keyword>
<feature type="transmembrane region" description="Helical" evidence="7">
    <location>
        <begin position="194"/>
        <end position="209"/>
    </location>
</feature>
<feature type="transmembrane region" description="Helical" evidence="7">
    <location>
        <begin position="170"/>
        <end position="188"/>
    </location>
</feature>
<keyword evidence="4 7" id="KW-1133">Transmembrane helix</keyword>
<evidence type="ECO:0000313" key="9">
    <source>
        <dbReference type="EMBL" id="WKW10972.1"/>
    </source>
</evidence>
<dbReference type="EMBL" id="CP130612">
    <property type="protein sequence ID" value="WKW10972.1"/>
    <property type="molecule type" value="Genomic_DNA"/>
</dbReference>
<keyword evidence="6 7" id="KW-0472">Membrane</keyword>
<dbReference type="Proteomes" id="UP001229955">
    <property type="component" value="Chromosome"/>
</dbReference>
<dbReference type="InterPro" id="IPR013130">
    <property type="entry name" value="Fe3_Rdtase_TM_dom"/>
</dbReference>
<dbReference type="PANTHER" id="PTHR36964:SF1">
    <property type="entry name" value="PROTEIN-METHIONINE-SULFOXIDE REDUCTASE HEME-BINDING SUBUNIT MSRQ"/>
    <property type="match status" value="1"/>
</dbReference>
<reference evidence="10" key="1">
    <citation type="submission" date="2023-07" db="EMBL/GenBank/DDBJ databases">
        <authorList>
            <person name="Haufschild T."/>
            <person name="Kallscheuer N."/>
            <person name="Hammer J."/>
            <person name="Kohn T."/>
            <person name="Kabuu M."/>
            <person name="Jogler M."/>
            <person name="Wohfarth N."/>
            <person name="Heuer A."/>
            <person name="Rohde M."/>
            <person name="van Teeseling M.C.F."/>
            <person name="Jogler C."/>
        </authorList>
    </citation>
    <scope>NUCLEOTIDE SEQUENCE</scope>
    <source>
        <strain evidence="9">Strain 138</strain>
        <strain evidence="10">Strain 318</strain>
    </source>
</reference>
<gene>
    <name evidence="7" type="primary">msrQ</name>
    <name evidence="9" type="ORF">Strain138_000205</name>
    <name evidence="10" type="ORF">Strain318_000205</name>
</gene>
<evidence type="ECO:0000256" key="4">
    <source>
        <dbReference type="ARBA" id="ARBA00022989"/>
    </source>
</evidence>
<feature type="transmembrane region" description="Helical" evidence="7">
    <location>
        <begin position="91"/>
        <end position="110"/>
    </location>
</feature>
<evidence type="ECO:0000313" key="10">
    <source>
        <dbReference type="EMBL" id="WKW13881.1"/>
    </source>
</evidence>
<keyword evidence="5 7" id="KW-0408">Iron</keyword>
<dbReference type="GO" id="GO:0030091">
    <property type="term" value="P:protein repair"/>
    <property type="evidence" value="ECO:0007669"/>
    <property type="project" value="UniProtKB-UniRule"/>
</dbReference>
<dbReference type="HAMAP" id="MF_01207">
    <property type="entry name" value="MsrQ"/>
    <property type="match status" value="1"/>
</dbReference>
<evidence type="ECO:0000259" key="8">
    <source>
        <dbReference type="Pfam" id="PF01794"/>
    </source>
</evidence>
<keyword evidence="7" id="KW-0285">Flavoprotein</keyword>
<dbReference type="AlphaFoldDB" id="A0AA49JXP3"/>
<name>A0AA49JXP3_9BACT</name>
<dbReference type="GO" id="GO:0005886">
    <property type="term" value="C:plasma membrane"/>
    <property type="evidence" value="ECO:0007669"/>
    <property type="project" value="UniProtKB-SubCell"/>
</dbReference>
<keyword evidence="7" id="KW-0479">Metal-binding</keyword>
<comment type="cofactor">
    <cofactor evidence="7">
        <name>FMN</name>
        <dbReference type="ChEBI" id="CHEBI:58210"/>
    </cofactor>
    <text evidence="7">Binds 1 FMN per subunit.</text>
</comment>
<feature type="transmembrane region" description="Helical" evidence="7">
    <location>
        <begin position="16"/>
        <end position="37"/>
    </location>
</feature>
<keyword evidence="7" id="KW-0288">FMN</keyword>
<keyword evidence="7" id="KW-0249">Electron transport</keyword>
<accession>A0AA49JS55</accession>
<evidence type="ECO:0000313" key="11">
    <source>
        <dbReference type="Proteomes" id="UP001229955"/>
    </source>
</evidence>
<dbReference type="GO" id="GO:0009055">
    <property type="term" value="F:electron transfer activity"/>
    <property type="evidence" value="ECO:0007669"/>
    <property type="project" value="UniProtKB-UniRule"/>
</dbReference>
<dbReference type="EMBL" id="CP130613">
    <property type="protein sequence ID" value="WKW13881.1"/>
    <property type="molecule type" value="Genomic_DNA"/>
</dbReference>
<keyword evidence="7" id="KW-0349">Heme</keyword>
<feature type="transmembrane region" description="Helical" evidence="7">
    <location>
        <begin position="57"/>
        <end position="79"/>
    </location>
</feature>
<evidence type="ECO:0000256" key="6">
    <source>
        <dbReference type="ARBA" id="ARBA00023136"/>
    </source>
</evidence>
<feature type="domain" description="Ferric oxidoreductase" evidence="8">
    <location>
        <begin position="60"/>
        <end position="178"/>
    </location>
</feature>
<keyword evidence="11" id="KW-1185">Reference proteome</keyword>
<dbReference type="GO" id="GO:0016679">
    <property type="term" value="F:oxidoreductase activity, acting on diphenols and related substances as donors"/>
    <property type="evidence" value="ECO:0007669"/>
    <property type="project" value="TreeGrafter"/>
</dbReference>
<sequence length="216" mass="24196">MAAAKPLGGIERQPRGFGVVLIVAATVPALWYAWAIYSDFALGSRYLGSDPIKAAEHAYGAWTLRALLATLAITPLRRLTGWNWLAKHRRALGLYAFSYGVLHLLVWAIIDVQLIIDDLVGWDVVQTDLLKRPFITIGMLALLLMLPLAVTSTKGMIKRLGKSWVKLHRLVYVVAVLGLIHFFMAVKLDWREPLVYALILTALLGWRVVDARRRTT</sequence>
<comment type="cofactor">
    <cofactor evidence="7">
        <name>heme b</name>
        <dbReference type="ChEBI" id="CHEBI:60344"/>
    </cofactor>
    <text evidence="7">Binds 1 heme b (iron(II)-protoporphyrin IX) group per subunit.</text>
</comment>
<evidence type="ECO:0000256" key="5">
    <source>
        <dbReference type="ARBA" id="ARBA00023004"/>
    </source>
</evidence>
<keyword evidence="3 7" id="KW-0812">Transmembrane</keyword>